<dbReference type="EMBL" id="JADGJD010000258">
    <property type="protein sequence ID" value="KAJ3052878.1"/>
    <property type="molecule type" value="Genomic_DNA"/>
</dbReference>
<comment type="caution">
    <text evidence="5">The sequence shown here is derived from an EMBL/GenBank/DDBJ whole genome shotgun (WGS) entry which is preliminary data.</text>
</comment>
<sequence length="172" mass="19416">MRVGRQVEFANAITKASSIKDDIIRKTTQLKQLFLAIWIAHDSLQWAHTAGVYFFTDIKTYNRRGLKFWLAALIVSTLGNLHRLRMNSIRIAHETKAVHLARTKGVEDEDARQGIRTLLQERQKIVWATVQDGLDILIPASGLEYVNVQSGIIGLVGMFTSVLGGYTHWNSL</sequence>
<evidence type="ECO:0000313" key="5">
    <source>
        <dbReference type="EMBL" id="KAJ3052878.1"/>
    </source>
</evidence>
<dbReference type="AlphaFoldDB" id="A0AAD5SGQ1"/>
<keyword evidence="6" id="KW-1185">Reference proteome</keyword>
<evidence type="ECO:0000256" key="3">
    <source>
        <dbReference type="ARBA" id="ARBA00023140"/>
    </source>
</evidence>
<reference evidence="5" key="1">
    <citation type="submission" date="2020-05" db="EMBL/GenBank/DDBJ databases">
        <title>Phylogenomic resolution of chytrid fungi.</title>
        <authorList>
            <person name="Stajich J.E."/>
            <person name="Amses K."/>
            <person name="Simmons R."/>
            <person name="Seto K."/>
            <person name="Myers J."/>
            <person name="Bonds A."/>
            <person name="Quandt C.A."/>
            <person name="Barry K."/>
            <person name="Liu P."/>
            <person name="Grigoriev I."/>
            <person name="Longcore J.E."/>
            <person name="James T.Y."/>
        </authorList>
    </citation>
    <scope>NUCLEOTIDE SEQUENCE</scope>
    <source>
        <strain evidence="5">JEL0318</strain>
    </source>
</reference>
<name>A0AAD5SGQ1_9FUNG</name>
<evidence type="ECO:0000313" key="6">
    <source>
        <dbReference type="Proteomes" id="UP001212841"/>
    </source>
</evidence>
<dbReference type="PANTHER" id="PTHR12652:SF50">
    <property type="entry name" value="PEROXIN 11"/>
    <property type="match status" value="1"/>
</dbReference>
<organism evidence="5 6">
    <name type="scientific">Rhizophlyctis rosea</name>
    <dbReference type="NCBI Taxonomy" id="64517"/>
    <lineage>
        <taxon>Eukaryota</taxon>
        <taxon>Fungi</taxon>
        <taxon>Fungi incertae sedis</taxon>
        <taxon>Chytridiomycota</taxon>
        <taxon>Chytridiomycota incertae sedis</taxon>
        <taxon>Chytridiomycetes</taxon>
        <taxon>Rhizophlyctidales</taxon>
        <taxon>Rhizophlyctidaceae</taxon>
        <taxon>Rhizophlyctis</taxon>
    </lineage>
</organism>
<accession>A0AAD5SGQ1</accession>
<dbReference type="Pfam" id="PF05648">
    <property type="entry name" value="PEX11"/>
    <property type="match status" value="1"/>
</dbReference>
<keyword evidence="2" id="KW-0472">Membrane</keyword>
<dbReference type="InterPro" id="IPR008733">
    <property type="entry name" value="PEX11"/>
</dbReference>
<protein>
    <submittedName>
        <fullName evidence="5">Peroxisomal membrane protein PMP27</fullName>
    </submittedName>
</protein>
<gene>
    <name evidence="5" type="primary">PEX11</name>
    <name evidence="5" type="ORF">HK097_005499</name>
</gene>
<keyword evidence="3" id="KW-0576">Peroxisome</keyword>
<dbReference type="GO" id="GO:0005778">
    <property type="term" value="C:peroxisomal membrane"/>
    <property type="evidence" value="ECO:0007669"/>
    <property type="project" value="UniProtKB-SubCell"/>
</dbReference>
<evidence type="ECO:0000256" key="1">
    <source>
        <dbReference type="ARBA" id="ARBA00022593"/>
    </source>
</evidence>
<dbReference type="GO" id="GO:0016559">
    <property type="term" value="P:peroxisome fission"/>
    <property type="evidence" value="ECO:0007669"/>
    <property type="project" value="InterPro"/>
</dbReference>
<dbReference type="Proteomes" id="UP001212841">
    <property type="component" value="Unassembled WGS sequence"/>
</dbReference>
<comment type="subcellular location">
    <subcellularLocation>
        <location evidence="4">Peroxisome membrane</location>
    </subcellularLocation>
</comment>
<evidence type="ECO:0000256" key="4">
    <source>
        <dbReference type="ARBA" id="ARBA00046271"/>
    </source>
</evidence>
<keyword evidence="1" id="KW-0962">Peroxisome biogenesis</keyword>
<proteinExistence type="predicted"/>
<dbReference type="PANTHER" id="PTHR12652">
    <property type="entry name" value="PEROXISOMAL BIOGENESIS FACTOR 11"/>
    <property type="match status" value="1"/>
</dbReference>
<evidence type="ECO:0000256" key="2">
    <source>
        <dbReference type="ARBA" id="ARBA00023136"/>
    </source>
</evidence>